<dbReference type="RefSeq" id="WP_216923250.1">
    <property type="nucleotide sequence ID" value="NZ_JAHOPC010000002.1"/>
</dbReference>
<keyword evidence="2" id="KW-1185">Reference proteome</keyword>
<evidence type="ECO:0008006" key="3">
    <source>
        <dbReference type="Google" id="ProtNLM"/>
    </source>
</evidence>
<gene>
    <name evidence="1" type="ORF">KSW38_04655</name>
</gene>
<accession>A0ABS6I2L4</accession>
<proteinExistence type="predicted"/>
<evidence type="ECO:0000313" key="2">
    <source>
        <dbReference type="Proteomes" id="UP000824166"/>
    </source>
</evidence>
<dbReference type="EMBL" id="JAHOPC010000002">
    <property type="protein sequence ID" value="MBU8865577.1"/>
    <property type="molecule type" value="Genomic_DNA"/>
</dbReference>
<protein>
    <recommendedName>
        <fullName evidence="3">Transcriptional regulator</fullName>
    </recommendedName>
</protein>
<evidence type="ECO:0000313" key="1">
    <source>
        <dbReference type="EMBL" id="MBU8865577.1"/>
    </source>
</evidence>
<comment type="caution">
    <text evidence="1">The sequence shown here is derived from an EMBL/GenBank/DDBJ whole genome shotgun (WGS) entry which is preliminary data.</text>
</comment>
<sequence length="150" mass="16658">MTEGANVSESPQSRLARKLNLLLDLYEAGGEGALTYPKISRHMSQRGTPLSRSRWAYMRSGDSSLATDAALLRNLAEFFGVDRDYLLDDAGEIPRLVDAQLELLRALRESRVRNFAARQLQGISPETLEKLREVIDDRKKQKGGNGVAGL</sequence>
<organism evidence="1 2">
    <name type="scientific">Paenarthrobacter aromaticivorans</name>
    <dbReference type="NCBI Taxonomy" id="2849150"/>
    <lineage>
        <taxon>Bacteria</taxon>
        <taxon>Bacillati</taxon>
        <taxon>Actinomycetota</taxon>
        <taxon>Actinomycetes</taxon>
        <taxon>Micrococcales</taxon>
        <taxon>Micrococcaceae</taxon>
        <taxon>Paenarthrobacter</taxon>
    </lineage>
</organism>
<name>A0ABS6I2L4_9MICC</name>
<reference evidence="1 2" key="1">
    <citation type="submission" date="2021-06" db="EMBL/GenBank/DDBJ databases">
        <authorList>
            <person name="Jeong J.W."/>
        </authorList>
    </citation>
    <scope>NUCLEOTIDE SEQUENCE [LARGE SCALE GENOMIC DNA]</scope>
    <source>
        <strain evidence="1 2">MMS21-TAE1-1</strain>
    </source>
</reference>
<dbReference type="Proteomes" id="UP000824166">
    <property type="component" value="Unassembled WGS sequence"/>
</dbReference>